<dbReference type="PANTHER" id="PTHR15574">
    <property type="entry name" value="WD REPEAT DOMAIN-CONTAINING FAMILY"/>
    <property type="match status" value="1"/>
</dbReference>
<feature type="compositionally biased region" description="Acidic residues" evidence="4">
    <location>
        <begin position="375"/>
        <end position="405"/>
    </location>
</feature>
<dbReference type="PANTHER" id="PTHR15574:SF21">
    <property type="entry name" value="DDB1- AND CUL4-ASSOCIATED FACTOR 8"/>
    <property type="match status" value="1"/>
</dbReference>
<keyword evidence="1 3" id="KW-0853">WD repeat</keyword>
<dbReference type="InterPro" id="IPR015943">
    <property type="entry name" value="WD40/YVTN_repeat-like_dom_sf"/>
</dbReference>
<feature type="repeat" description="WD" evidence="3">
    <location>
        <begin position="529"/>
        <end position="549"/>
    </location>
</feature>
<feature type="region of interest" description="Disordered" evidence="4">
    <location>
        <begin position="810"/>
        <end position="868"/>
    </location>
</feature>
<feature type="domain" description="Anaphase-promoting complex subunit 4-like WD40" evidence="5">
    <location>
        <begin position="162"/>
        <end position="218"/>
    </location>
</feature>
<feature type="region of interest" description="Disordered" evidence="4">
    <location>
        <begin position="429"/>
        <end position="454"/>
    </location>
</feature>
<feature type="compositionally biased region" description="Basic and acidic residues" evidence="4">
    <location>
        <begin position="673"/>
        <end position="682"/>
    </location>
</feature>
<organism evidence="6">
    <name type="scientific">Mesocestoides corti</name>
    <name type="common">Flatworm</name>
    <dbReference type="NCBI Taxonomy" id="53468"/>
    <lineage>
        <taxon>Eukaryota</taxon>
        <taxon>Metazoa</taxon>
        <taxon>Spiralia</taxon>
        <taxon>Lophotrochozoa</taxon>
        <taxon>Platyhelminthes</taxon>
        <taxon>Cestoda</taxon>
        <taxon>Eucestoda</taxon>
        <taxon>Cyclophyllidea</taxon>
        <taxon>Mesocestoididae</taxon>
        <taxon>Mesocestoides</taxon>
    </lineage>
</organism>
<evidence type="ECO:0000256" key="1">
    <source>
        <dbReference type="ARBA" id="ARBA00022574"/>
    </source>
</evidence>
<evidence type="ECO:0000259" key="5">
    <source>
        <dbReference type="Pfam" id="PF12894"/>
    </source>
</evidence>
<dbReference type="SUPFAM" id="SSF50978">
    <property type="entry name" value="WD40 repeat-like"/>
    <property type="match status" value="1"/>
</dbReference>
<evidence type="ECO:0000313" key="6">
    <source>
        <dbReference type="WBParaSite" id="MCU_009173-RC"/>
    </source>
</evidence>
<dbReference type="GO" id="GO:0005737">
    <property type="term" value="C:cytoplasm"/>
    <property type="evidence" value="ECO:0007669"/>
    <property type="project" value="TreeGrafter"/>
</dbReference>
<reference evidence="6" key="1">
    <citation type="submission" date="2019-11" db="UniProtKB">
        <authorList>
            <consortium name="WormBaseParasite"/>
        </authorList>
    </citation>
    <scope>IDENTIFICATION</scope>
</reference>
<evidence type="ECO:0000256" key="4">
    <source>
        <dbReference type="SAM" id="MobiDB-lite"/>
    </source>
</evidence>
<dbReference type="GO" id="GO:0080008">
    <property type="term" value="C:Cul4-RING E3 ubiquitin ligase complex"/>
    <property type="evidence" value="ECO:0007669"/>
    <property type="project" value="TreeGrafter"/>
</dbReference>
<dbReference type="AlphaFoldDB" id="A0A5K3FKL0"/>
<evidence type="ECO:0000256" key="3">
    <source>
        <dbReference type="PROSITE-ProRule" id="PRU00221"/>
    </source>
</evidence>
<dbReference type="Pfam" id="PF12894">
    <property type="entry name" value="ANAPC4_WD40"/>
    <property type="match status" value="1"/>
</dbReference>
<dbReference type="InterPro" id="IPR024977">
    <property type="entry name" value="Apc4-like_WD40_dom"/>
</dbReference>
<evidence type="ECO:0000256" key="2">
    <source>
        <dbReference type="ARBA" id="ARBA00022737"/>
    </source>
</evidence>
<accession>A0A5K3FKL0</accession>
<feature type="region of interest" description="Disordered" evidence="4">
    <location>
        <begin position="363"/>
        <end position="407"/>
    </location>
</feature>
<dbReference type="WBParaSite" id="MCU_009173-RC">
    <property type="protein sequence ID" value="MCU_009173-RC"/>
    <property type="gene ID" value="MCU_009173"/>
</dbReference>
<dbReference type="InterPro" id="IPR036322">
    <property type="entry name" value="WD40_repeat_dom_sf"/>
</dbReference>
<protein>
    <submittedName>
        <fullName evidence="6">WD_REPEATS_REGION domain-containing protein</fullName>
    </submittedName>
</protein>
<dbReference type="Gene3D" id="2.130.10.10">
    <property type="entry name" value="YVTN repeat-like/Quinoprotein amine dehydrogenase"/>
    <property type="match status" value="2"/>
</dbReference>
<feature type="repeat" description="WD" evidence="3">
    <location>
        <begin position="171"/>
        <end position="212"/>
    </location>
</feature>
<dbReference type="Pfam" id="PF00400">
    <property type="entry name" value="WD40"/>
    <property type="match status" value="1"/>
</dbReference>
<feature type="compositionally biased region" description="Low complexity" evidence="4">
    <location>
        <begin position="815"/>
        <end position="847"/>
    </location>
</feature>
<sequence>MESDNSSSIESASDVSVDEAPFTYLTPFLLASRLSAHVTKSECEHIKKKLTSDLRIGSALDIGEKYSFTPYTPGLDRRHDCRNTHESELDDKYFQPALPAHFSPSSLIMAREQGDFGFSSRSFRLRNFFTSYFSYSGVCNERVRWPANQSFHQNIQANLWSVSSFGLDAVNQHHSGCVNALNFSHSGHLIASGSDDQRVAVTDFYSGKLITRFHSGHKLNVFQVKFVPETDDLQIVSSARDGMVRLAMLHPDGRSMITTRCLAKHDDACHKIATIADAPSVFLTAGEDGCVFSIDLRECRANKILHLPLSSFYSISTNPVRPAEFCVSGKYESVVRVFDRRRLSPSFPKEGYLHSFAPFHLKAKSQHNQRQSEQAEAEDSDREVIGMDDEDADDDEEGDEDDEIEGGLLSSRLGRQILSILREDLRRRNRLASSSQEGEESSDSSNLNEGLPRRHRRVNLSARLNPLDDHAQTKFSVTAAIYSANGDAILASYNDEDIYLFNSRNDSLPPIHAYRGHRNNSTVKGVNFYGPSSEFIMSGSDDGFIYIWDRYSEGIVQWLCGDINGAVNVLEPHPTLPIFATSGCDYNFKIWAPRPGRNGDYSQPESWLSVIKDDETGRPHLYDPERVIESMRALRKSRLAKRIFGVDKNAKSVFCGETRPEDDTEAGSIGKRRWSESDDKITSPKQMRRSPTKGDKLLSVNLGNLEIAAALQERLPFNSKDLQLRVASNWAVRCHDSQSSPFAVDISDFLHSSILTSNDASNLRLAMVTRDGFPDSVTSFLDNDGEEYYDHRFREIPQPVHDRSSIMVGADHSDLPTSASSSSTFTSSLSDPSSAGSTASSSAVASDSEMDAPPRVSQNGDDYLDQIE</sequence>
<dbReference type="InterPro" id="IPR045151">
    <property type="entry name" value="DCAF8"/>
</dbReference>
<feature type="region of interest" description="Disordered" evidence="4">
    <location>
        <begin position="657"/>
        <end position="695"/>
    </location>
</feature>
<dbReference type="PROSITE" id="PS50082">
    <property type="entry name" value="WD_REPEATS_2"/>
    <property type="match status" value="2"/>
</dbReference>
<dbReference type="InterPro" id="IPR001680">
    <property type="entry name" value="WD40_rpt"/>
</dbReference>
<dbReference type="SMART" id="SM00320">
    <property type="entry name" value="WD40"/>
    <property type="match status" value="6"/>
</dbReference>
<proteinExistence type="predicted"/>
<name>A0A5K3FKL0_MESCO</name>
<keyword evidence="2" id="KW-0677">Repeat</keyword>